<gene>
    <name evidence="1" type="ORF">CDL15_Pgr003950</name>
</gene>
<sequence length="134" mass="14519">MGPSRRRCPLGFHAHCDEVALSVLCPWGGGVFDLLEAGFAARAIACWGCLGRAMRDSSSGVEHLRIPRGRKSESAVVLAFVVPVILTSLRPRYETSKAPVGLAWAYGDVLKGTQAVLSVVRHARELRTLLIRVP</sequence>
<comment type="caution">
    <text evidence="1">The sequence shown here is derived from an EMBL/GenBank/DDBJ whole genome shotgun (WGS) entry which is preliminary data.</text>
</comment>
<accession>A0A218WNL4</accession>
<evidence type="ECO:0000313" key="1">
    <source>
        <dbReference type="EMBL" id="OWM74447.1"/>
    </source>
</evidence>
<dbReference type="Proteomes" id="UP000197138">
    <property type="component" value="Unassembled WGS sequence"/>
</dbReference>
<reference evidence="2" key="1">
    <citation type="journal article" date="2017" name="Plant J.">
        <title>The pomegranate (Punica granatum L.) genome and the genomics of punicalagin biosynthesis.</title>
        <authorList>
            <person name="Qin G."/>
            <person name="Xu C."/>
            <person name="Ming R."/>
            <person name="Tang H."/>
            <person name="Guyot R."/>
            <person name="Kramer E.M."/>
            <person name="Hu Y."/>
            <person name="Yi X."/>
            <person name="Qi Y."/>
            <person name="Xu X."/>
            <person name="Gao Z."/>
            <person name="Pan H."/>
            <person name="Jian J."/>
            <person name="Tian Y."/>
            <person name="Yue Z."/>
            <person name="Xu Y."/>
        </authorList>
    </citation>
    <scope>NUCLEOTIDE SEQUENCE [LARGE SCALE GENOMIC DNA]</scope>
    <source>
        <strain evidence="2">cv. Dabenzi</strain>
    </source>
</reference>
<dbReference type="AlphaFoldDB" id="A0A218WNL4"/>
<name>A0A218WNL4_PUNGR</name>
<proteinExistence type="predicted"/>
<evidence type="ECO:0000313" key="2">
    <source>
        <dbReference type="Proteomes" id="UP000197138"/>
    </source>
</evidence>
<protein>
    <submittedName>
        <fullName evidence="1">Uncharacterized protein</fullName>
    </submittedName>
</protein>
<dbReference type="EMBL" id="MTKT01003769">
    <property type="protein sequence ID" value="OWM74447.1"/>
    <property type="molecule type" value="Genomic_DNA"/>
</dbReference>
<organism evidence="1 2">
    <name type="scientific">Punica granatum</name>
    <name type="common">Pomegranate</name>
    <dbReference type="NCBI Taxonomy" id="22663"/>
    <lineage>
        <taxon>Eukaryota</taxon>
        <taxon>Viridiplantae</taxon>
        <taxon>Streptophyta</taxon>
        <taxon>Embryophyta</taxon>
        <taxon>Tracheophyta</taxon>
        <taxon>Spermatophyta</taxon>
        <taxon>Magnoliopsida</taxon>
        <taxon>eudicotyledons</taxon>
        <taxon>Gunneridae</taxon>
        <taxon>Pentapetalae</taxon>
        <taxon>rosids</taxon>
        <taxon>malvids</taxon>
        <taxon>Myrtales</taxon>
        <taxon>Lythraceae</taxon>
        <taxon>Punica</taxon>
    </lineage>
</organism>